<name>A0ABQ0LER9_MYCCL</name>
<evidence type="ECO:0000313" key="2">
    <source>
        <dbReference type="EMBL" id="GAT49641.1"/>
    </source>
</evidence>
<keyword evidence="3" id="KW-1185">Reference proteome</keyword>
<reference evidence="2" key="1">
    <citation type="submission" date="2014-09" db="EMBL/GenBank/DDBJ databases">
        <title>Genome sequence of the luminous mushroom Mycena chlorophos for searching fungal bioluminescence genes.</title>
        <authorList>
            <person name="Tanaka Y."/>
            <person name="Kasuga D."/>
            <person name="Oba Y."/>
            <person name="Hase S."/>
            <person name="Sato K."/>
            <person name="Oba Y."/>
            <person name="Sakakibara Y."/>
        </authorList>
    </citation>
    <scope>NUCLEOTIDE SEQUENCE</scope>
</reference>
<gene>
    <name evidence="2" type="ORF">MCHLO_06941</name>
</gene>
<proteinExistence type="predicted"/>
<sequence>MRRGLDCRSGAGCLSVCSAPPSPTLLGAFPGIFREYVLLELELAFPSTHTSTARRRGMAISNDPHSTLSWPPFAATSSVRHDAAAARGERQLPSLCDPDAGWSEPSLPVVLGLFPFPRAERPSPRRIPPASIRADTRTHPDGIQQSARAVLVLYRLCHVSMLAPETAPNPTLLDGYERVVALPRI</sequence>
<evidence type="ECO:0000313" key="3">
    <source>
        <dbReference type="Proteomes" id="UP000815677"/>
    </source>
</evidence>
<accession>A0ABQ0LER9</accession>
<evidence type="ECO:0000256" key="1">
    <source>
        <dbReference type="SAM" id="MobiDB-lite"/>
    </source>
</evidence>
<protein>
    <submittedName>
        <fullName evidence="2">Uncharacterized protein</fullName>
    </submittedName>
</protein>
<organism evidence="2 3">
    <name type="scientific">Mycena chlorophos</name>
    <name type="common">Agaric fungus</name>
    <name type="synonym">Agaricus chlorophos</name>
    <dbReference type="NCBI Taxonomy" id="658473"/>
    <lineage>
        <taxon>Eukaryota</taxon>
        <taxon>Fungi</taxon>
        <taxon>Dikarya</taxon>
        <taxon>Basidiomycota</taxon>
        <taxon>Agaricomycotina</taxon>
        <taxon>Agaricomycetes</taxon>
        <taxon>Agaricomycetidae</taxon>
        <taxon>Agaricales</taxon>
        <taxon>Marasmiineae</taxon>
        <taxon>Mycenaceae</taxon>
        <taxon>Mycena</taxon>
    </lineage>
</organism>
<dbReference type="Proteomes" id="UP000815677">
    <property type="component" value="Unassembled WGS sequence"/>
</dbReference>
<dbReference type="EMBL" id="DF845737">
    <property type="protein sequence ID" value="GAT49641.1"/>
    <property type="molecule type" value="Genomic_DNA"/>
</dbReference>
<feature type="region of interest" description="Disordered" evidence="1">
    <location>
        <begin position="121"/>
        <end position="141"/>
    </location>
</feature>